<gene>
    <name evidence="2" type="ORF">TPSB3V08_LOCUS6142</name>
</gene>
<evidence type="ECO:0000313" key="2">
    <source>
        <dbReference type="EMBL" id="CAD7407983.1"/>
    </source>
</evidence>
<dbReference type="EMBL" id="OD003492">
    <property type="protein sequence ID" value="CAD7407983.1"/>
    <property type="molecule type" value="Genomic_DNA"/>
</dbReference>
<feature type="region of interest" description="Disordered" evidence="1">
    <location>
        <begin position="1"/>
        <end position="37"/>
    </location>
</feature>
<name>A0A7R9D6F2_TIMPO</name>
<reference evidence="2" key="1">
    <citation type="submission" date="2020-11" db="EMBL/GenBank/DDBJ databases">
        <authorList>
            <person name="Tran Van P."/>
        </authorList>
    </citation>
    <scope>NUCLEOTIDE SEQUENCE</scope>
</reference>
<accession>A0A7R9D6F2</accession>
<protein>
    <submittedName>
        <fullName evidence="2">Uncharacterized protein</fullName>
    </submittedName>
</protein>
<dbReference type="AlphaFoldDB" id="A0A7R9D6F2"/>
<organism evidence="2">
    <name type="scientific">Timema poppense</name>
    <name type="common">Walking stick</name>
    <dbReference type="NCBI Taxonomy" id="170557"/>
    <lineage>
        <taxon>Eukaryota</taxon>
        <taxon>Metazoa</taxon>
        <taxon>Ecdysozoa</taxon>
        <taxon>Arthropoda</taxon>
        <taxon>Hexapoda</taxon>
        <taxon>Insecta</taxon>
        <taxon>Pterygota</taxon>
        <taxon>Neoptera</taxon>
        <taxon>Polyneoptera</taxon>
        <taxon>Phasmatodea</taxon>
        <taxon>Timematodea</taxon>
        <taxon>Timematoidea</taxon>
        <taxon>Timematidae</taxon>
        <taxon>Timema</taxon>
    </lineage>
</organism>
<proteinExistence type="predicted"/>
<evidence type="ECO:0000256" key="1">
    <source>
        <dbReference type="SAM" id="MobiDB-lite"/>
    </source>
</evidence>
<sequence length="75" mass="8149">MTQLLSSQGGELPMTPRTPLKDHNELPGSKRGGTPNRLRALFSSRIGGQKDEDKLSLSQTASSGQESRLMLLVEL</sequence>